<accession>A0ABX0I814</accession>
<sequence>MKNSLIRITAIVLGLFGLVSCDKDFNSIGSDVLGDDHFDLEKYEVQNLVAYTKPTGAVQSNNLPVNALGIYENPAFGTTTAHFVTQLELTRTYNEPEKIIGENFTFNSTDSVYLYVPYFATDTEVVDENTKLKIYELDSIYGDLNTTFDLKIYENGYYLNDFSAAEDFQNSQKHYTDETNKFDSNVGAQLNTSSDIYQNTSFKFNSNEIVLYKSKLLDNGTYVYVDEDGETLSSQSDITVRIIKERMNPGMWINLDKNILKNRILEASLDGKLYNNNVFKEYFKGLYFKTQQTSAGAGAMAMLDFSKGYVVIQYHSDITTTDSDGNVTTTNAKRKLKLTFGGNTVNLLNHSNAANYQNSLNNSNDVVGNDRLYIKGNNGSMAFIDLFGADDSDPDDIPEELENLRANNWLINDAFLIFYVDKTAMSNSSISEPNRILLFDATNNKPLLDYSIDTSVSSNSKKNKYNYGGIVELEDVENGRAVKYKVRITNQIRNIINSEDEDLNKNIRLGLCVTENINLSSNAYLKTPISINGDEVEFTPIGNVINPLGTILYGNNVAPADEAKKLKLQIFYTKPN</sequence>
<name>A0ABX0I814_9FLAO</name>
<dbReference type="Pfam" id="PF14092">
    <property type="entry name" value="DUF4270"/>
    <property type="match status" value="1"/>
</dbReference>
<proteinExistence type="predicted"/>
<dbReference type="EMBL" id="JAAJBV010000001">
    <property type="protein sequence ID" value="NHM03277.1"/>
    <property type="molecule type" value="Genomic_DNA"/>
</dbReference>
<evidence type="ECO:0000313" key="2">
    <source>
        <dbReference type="Proteomes" id="UP000761423"/>
    </source>
</evidence>
<dbReference type="InterPro" id="IPR025366">
    <property type="entry name" value="DUF4270"/>
</dbReference>
<gene>
    <name evidence="1" type="ORF">G4L40_01020</name>
</gene>
<reference evidence="1 2" key="1">
    <citation type="submission" date="2020-02" db="EMBL/GenBank/DDBJ databases">
        <authorList>
            <person name="Chen W.-M."/>
        </authorList>
    </citation>
    <scope>NUCLEOTIDE SEQUENCE [LARGE SCALE GENOMIC DNA]</scope>
    <source>
        <strain evidence="1 2">TWA-26</strain>
    </source>
</reference>
<dbReference type="Proteomes" id="UP000761423">
    <property type="component" value="Unassembled WGS sequence"/>
</dbReference>
<comment type="caution">
    <text evidence="1">The sequence shown here is derived from an EMBL/GenBank/DDBJ whole genome shotgun (WGS) entry which is preliminary data.</text>
</comment>
<evidence type="ECO:0000313" key="1">
    <source>
        <dbReference type="EMBL" id="NHM03277.1"/>
    </source>
</evidence>
<dbReference type="PROSITE" id="PS51257">
    <property type="entry name" value="PROKAR_LIPOPROTEIN"/>
    <property type="match status" value="1"/>
</dbReference>
<organism evidence="1 2">
    <name type="scientific">Flavobacterium celericrescens</name>
    <dbReference type="NCBI Taxonomy" id="2709780"/>
    <lineage>
        <taxon>Bacteria</taxon>
        <taxon>Pseudomonadati</taxon>
        <taxon>Bacteroidota</taxon>
        <taxon>Flavobacteriia</taxon>
        <taxon>Flavobacteriales</taxon>
        <taxon>Flavobacteriaceae</taxon>
        <taxon>Flavobacterium</taxon>
    </lineage>
</organism>
<dbReference type="RefSeq" id="WP_166235148.1">
    <property type="nucleotide sequence ID" value="NZ_JAAJBV010000001.1"/>
</dbReference>
<protein>
    <submittedName>
        <fullName evidence="1">DUF4270 domain-containing protein</fullName>
    </submittedName>
</protein>
<keyword evidence="2" id="KW-1185">Reference proteome</keyword>